<dbReference type="EMBL" id="JABELV010000169">
    <property type="protein sequence ID" value="KAG7528735.1"/>
    <property type="molecule type" value="Genomic_DNA"/>
</dbReference>
<feature type="region of interest" description="Disordered" evidence="1">
    <location>
        <begin position="209"/>
        <end position="245"/>
    </location>
</feature>
<evidence type="ECO:0008006" key="4">
    <source>
        <dbReference type="Google" id="ProtNLM"/>
    </source>
</evidence>
<reference evidence="2" key="1">
    <citation type="submission" date="2020-04" db="EMBL/GenBank/DDBJ databases">
        <title>Analysis of mating type loci in Filobasidium floriforme.</title>
        <authorList>
            <person name="Nowrousian M."/>
        </authorList>
    </citation>
    <scope>NUCLEOTIDE SEQUENCE</scope>
    <source>
        <strain evidence="2">CBS 6242</strain>
    </source>
</reference>
<dbReference type="AlphaFoldDB" id="A0A8K0NNH1"/>
<proteinExistence type="predicted"/>
<organism evidence="2 3">
    <name type="scientific">Filobasidium floriforme</name>
    <dbReference type="NCBI Taxonomy" id="5210"/>
    <lineage>
        <taxon>Eukaryota</taxon>
        <taxon>Fungi</taxon>
        <taxon>Dikarya</taxon>
        <taxon>Basidiomycota</taxon>
        <taxon>Agaricomycotina</taxon>
        <taxon>Tremellomycetes</taxon>
        <taxon>Filobasidiales</taxon>
        <taxon>Filobasidiaceae</taxon>
        <taxon>Filobasidium</taxon>
    </lineage>
</organism>
<dbReference type="OrthoDB" id="545169at2759"/>
<sequence length="452" mass="52391">MLSTTSSLALAIAIYLPIQHVLRHRRERQTARKYGHKSRKDLARMTMDEAGEIMRELIELEMTDAFNISLGYGFLQTLAFPESSALLVHTKQIHNPLQSSKRLFDTSVLMTEIVSFTPSSPRFRQAVSRINYLHSRYGDRITNSQLIYVLGVFACNPQIWAERWEWRSMNELEVAALGTFWMGVGRMMRIDMREIKGCGKDDPRYLGRVWSSSSTTSEPENEINNHDQDQDQDEPKDDNNNNPPSWADGLDWMIDMRAYMDLHESEYLGRSEDTDALVEETFRMMLDPLPRWIRGWVRKVAAVGFEERFRRASGVPTPPRSIERFVTYSRLFTKYFRLYLGLPRPAFLTHRAIPSHPDPITKRYSPGAYEAYPYYVKPTFWKRYNPVALLRWVSGGDRPGDKPEKYQPEGYKIEELGPPRWMGKGLEWMEADVMRGMQVVPDGGTCPFGFGD</sequence>
<dbReference type="Proteomes" id="UP000812966">
    <property type="component" value="Unassembled WGS sequence"/>
</dbReference>
<evidence type="ECO:0000313" key="3">
    <source>
        <dbReference type="Proteomes" id="UP000812966"/>
    </source>
</evidence>
<comment type="caution">
    <text evidence="2">The sequence shown here is derived from an EMBL/GenBank/DDBJ whole genome shotgun (WGS) entry which is preliminary data.</text>
</comment>
<evidence type="ECO:0000256" key="1">
    <source>
        <dbReference type="SAM" id="MobiDB-lite"/>
    </source>
</evidence>
<dbReference type="PANTHER" id="PTHR36124">
    <property type="match status" value="1"/>
</dbReference>
<accession>A0A8K0NNH1</accession>
<dbReference type="InterPro" id="IPR046366">
    <property type="entry name" value="MPAB"/>
</dbReference>
<keyword evidence="3" id="KW-1185">Reference proteome</keyword>
<name>A0A8K0NNH1_9TREE</name>
<gene>
    <name evidence="2" type="ORF">FFLO_05961</name>
</gene>
<dbReference type="PANTHER" id="PTHR36124:SF1">
    <property type="entry name" value="ER-BOUND OXYGENASE MPAB_MPAB'_RUBBER OXYGENASE CATALYTIC DOMAIN-CONTAINING PROTEIN"/>
    <property type="match status" value="1"/>
</dbReference>
<protein>
    <recommendedName>
        <fullName evidence="4">ER-bound oxygenase mpaB/mpaB'/Rubber oxygenase catalytic domain-containing protein</fullName>
    </recommendedName>
</protein>
<dbReference type="GO" id="GO:0016491">
    <property type="term" value="F:oxidoreductase activity"/>
    <property type="evidence" value="ECO:0007669"/>
    <property type="project" value="InterPro"/>
</dbReference>
<evidence type="ECO:0000313" key="2">
    <source>
        <dbReference type="EMBL" id="KAG7528735.1"/>
    </source>
</evidence>